<organism evidence="2 3">
    <name type="scientific">Microthlaspi erraticum</name>
    <dbReference type="NCBI Taxonomy" id="1685480"/>
    <lineage>
        <taxon>Eukaryota</taxon>
        <taxon>Viridiplantae</taxon>
        <taxon>Streptophyta</taxon>
        <taxon>Embryophyta</taxon>
        <taxon>Tracheophyta</taxon>
        <taxon>Spermatophyta</taxon>
        <taxon>Magnoliopsida</taxon>
        <taxon>eudicotyledons</taxon>
        <taxon>Gunneridae</taxon>
        <taxon>Pentapetalae</taxon>
        <taxon>rosids</taxon>
        <taxon>malvids</taxon>
        <taxon>Brassicales</taxon>
        <taxon>Brassicaceae</taxon>
        <taxon>Coluteocarpeae</taxon>
        <taxon>Microthlaspi</taxon>
    </lineage>
</organism>
<accession>A0A6D2HPE2</accession>
<gene>
    <name evidence="2" type="ORF">MERR_LOCUS5180</name>
</gene>
<evidence type="ECO:0000256" key="1">
    <source>
        <dbReference type="SAM" id="MobiDB-lite"/>
    </source>
</evidence>
<proteinExistence type="predicted"/>
<feature type="compositionally biased region" description="Basic residues" evidence="1">
    <location>
        <begin position="1"/>
        <end position="14"/>
    </location>
</feature>
<dbReference type="EMBL" id="CACVBM020000333">
    <property type="protein sequence ID" value="CAA7017945.1"/>
    <property type="molecule type" value="Genomic_DNA"/>
</dbReference>
<keyword evidence="3" id="KW-1185">Reference proteome</keyword>
<sequence length="78" mass="8572">MRSTKKYLHRKCRHRESQTSSSFPASLSGEESEARVPETAAAETETAIRVAVVELSAEGESPAEMSLPEILLLLVEIE</sequence>
<reference evidence="2" key="1">
    <citation type="submission" date="2020-01" db="EMBL/GenBank/DDBJ databases">
        <authorList>
            <person name="Mishra B."/>
        </authorList>
    </citation>
    <scope>NUCLEOTIDE SEQUENCE [LARGE SCALE GENOMIC DNA]</scope>
</reference>
<name>A0A6D2HPE2_9BRAS</name>
<dbReference type="AlphaFoldDB" id="A0A6D2HPE2"/>
<comment type="caution">
    <text evidence="2">The sequence shown here is derived from an EMBL/GenBank/DDBJ whole genome shotgun (WGS) entry which is preliminary data.</text>
</comment>
<protein>
    <submittedName>
        <fullName evidence="2">Uncharacterized protein</fullName>
    </submittedName>
</protein>
<evidence type="ECO:0000313" key="2">
    <source>
        <dbReference type="EMBL" id="CAA7017945.1"/>
    </source>
</evidence>
<dbReference type="Proteomes" id="UP000467841">
    <property type="component" value="Unassembled WGS sequence"/>
</dbReference>
<feature type="region of interest" description="Disordered" evidence="1">
    <location>
        <begin position="1"/>
        <end position="42"/>
    </location>
</feature>
<evidence type="ECO:0000313" key="3">
    <source>
        <dbReference type="Proteomes" id="UP000467841"/>
    </source>
</evidence>